<organism evidence="1">
    <name type="scientific">marine sediment metagenome</name>
    <dbReference type="NCBI Taxonomy" id="412755"/>
    <lineage>
        <taxon>unclassified sequences</taxon>
        <taxon>metagenomes</taxon>
        <taxon>ecological metagenomes</taxon>
    </lineage>
</organism>
<protein>
    <submittedName>
        <fullName evidence="1">Uncharacterized protein</fullName>
    </submittedName>
</protein>
<sequence>IEIFSKKLGALEAISKYMKETLNMNYREIAELLNRDERTIWTTYNKARKKQPESIKIEETEISLPLSIFKNKKLTILESVIIYLKQKEMKYIEIADLLNRDQRNIWTIYSRALKK</sequence>
<feature type="non-terminal residue" evidence="1">
    <location>
        <position position="1"/>
    </location>
</feature>
<name>X0X8V9_9ZZZZ</name>
<accession>X0X8V9</accession>
<reference evidence="1" key="1">
    <citation type="journal article" date="2014" name="Front. Microbiol.">
        <title>High frequency of phylogenetically diverse reductive dehalogenase-homologous genes in deep subseafloor sedimentary metagenomes.</title>
        <authorList>
            <person name="Kawai M."/>
            <person name="Futagami T."/>
            <person name="Toyoda A."/>
            <person name="Takaki Y."/>
            <person name="Nishi S."/>
            <person name="Hori S."/>
            <person name="Arai W."/>
            <person name="Tsubouchi T."/>
            <person name="Morono Y."/>
            <person name="Uchiyama I."/>
            <person name="Ito T."/>
            <person name="Fujiyama A."/>
            <person name="Inagaki F."/>
            <person name="Takami H."/>
        </authorList>
    </citation>
    <scope>NUCLEOTIDE SEQUENCE</scope>
    <source>
        <strain evidence="1">Expedition CK06-06</strain>
    </source>
</reference>
<evidence type="ECO:0000313" key="1">
    <source>
        <dbReference type="EMBL" id="GAG33093.1"/>
    </source>
</evidence>
<dbReference type="EMBL" id="BARS01040196">
    <property type="protein sequence ID" value="GAG33093.1"/>
    <property type="molecule type" value="Genomic_DNA"/>
</dbReference>
<gene>
    <name evidence="1" type="ORF">S01H1_61315</name>
</gene>
<dbReference type="AlphaFoldDB" id="X0X8V9"/>
<comment type="caution">
    <text evidence="1">The sequence shown here is derived from an EMBL/GenBank/DDBJ whole genome shotgun (WGS) entry which is preliminary data.</text>
</comment>
<proteinExistence type="predicted"/>